<keyword evidence="1" id="KW-0727">SH2 domain</keyword>
<feature type="compositionally biased region" description="Polar residues" evidence="2">
    <location>
        <begin position="204"/>
        <end position="218"/>
    </location>
</feature>
<accession>A0ABD1JN79</accession>
<dbReference type="PANTHER" id="PTHR14388">
    <property type="entry name" value="T CELL-SPECIFIC ADAPTER PROTEIN TSAD"/>
    <property type="match status" value="1"/>
</dbReference>
<feature type="compositionally biased region" description="Acidic residues" evidence="2">
    <location>
        <begin position="159"/>
        <end position="179"/>
    </location>
</feature>
<feature type="region of interest" description="Disordered" evidence="2">
    <location>
        <begin position="39"/>
        <end position="60"/>
    </location>
</feature>
<feature type="compositionally biased region" description="Low complexity" evidence="2">
    <location>
        <begin position="180"/>
        <end position="195"/>
    </location>
</feature>
<dbReference type="Proteomes" id="UP001591681">
    <property type="component" value="Unassembled WGS sequence"/>
</dbReference>
<keyword evidence="4" id="KW-1185">Reference proteome</keyword>
<evidence type="ECO:0000313" key="3">
    <source>
        <dbReference type="EMBL" id="KAL2088625.1"/>
    </source>
</evidence>
<dbReference type="PANTHER" id="PTHR14388:SF5">
    <property type="entry name" value="SH2 DOMAIN-CONTAINING PROTEIN 4A"/>
    <property type="match status" value="1"/>
</dbReference>
<dbReference type="AlphaFoldDB" id="A0ABD1JN79"/>
<feature type="compositionally biased region" description="Polar residues" evidence="2">
    <location>
        <begin position="143"/>
        <end position="152"/>
    </location>
</feature>
<evidence type="ECO:0000313" key="4">
    <source>
        <dbReference type="Proteomes" id="UP001591681"/>
    </source>
</evidence>
<reference evidence="3 4" key="1">
    <citation type="submission" date="2024-09" db="EMBL/GenBank/DDBJ databases">
        <title>A chromosome-level genome assembly of Gray's grenadier anchovy, Coilia grayii.</title>
        <authorList>
            <person name="Fu Z."/>
        </authorList>
    </citation>
    <scope>NUCLEOTIDE SEQUENCE [LARGE SCALE GENOMIC DNA]</scope>
    <source>
        <strain evidence="3">G4</strain>
        <tissue evidence="3">Muscle</tissue>
    </source>
</reference>
<proteinExistence type="predicted"/>
<name>A0ABD1JN79_9TELE</name>
<dbReference type="EMBL" id="JBHFQA010000013">
    <property type="protein sequence ID" value="KAL2088625.1"/>
    <property type="molecule type" value="Genomic_DNA"/>
</dbReference>
<organism evidence="3 4">
    <name type="scientific">Coilia grayii</name>
    <name type="common">Gray's grenadier anchovy</name>
    <dbReference type="NCBI Taxonomy" id="363190"/>
    <lineage>
        <taxon>Eukaryota</taxon>
        <taxon>Metazoa</taxon>
        <taxon>Chordata</taxon>
        <taxon>Craniata</taxon>
        <taxon>Vertebrata</taxon>
        <taxon>Euteleostomi</taxon>
        <taxon>Actinopterygii</taxon>
        <taxon>Neopterygii</taxon>
        <taxon>Teleostei</taxon>
        <taxon>Clupei</taxon>
        <taxon>Clupeiformes</taxon>
        <taxon>Clupeoidei</taxon>
        <taxon>Engraulidae</taxon>
        <taxon>Coilinae</taxon>
        <taxon>Coilia</taxon>
    </lineage>
</organism>
<comment type="caution">
    <text evidence="3">The sequence shown here is derived from an EMBL/GenBank/DDBJ whole genome shotgun (WGS) entry which is preliminary data.</text>
</comment>
<sequence length="300" mass="32824">MLQQILRDMYIEPEVLEALSEEQKKILFLKMREEQVRRWTERQEKEEKEKTPRPKTGSRKSVSWLLGCDGEVLVCVIGDTDREKSPKRLLSELRQNGSIRIRNNSEPLRSNHVDQNSIQLLLKKPEEFSVSGSAVVAPEEQRQATNPTSLCHSLQDPKDDSDDSGTAEDDLKDPSEEENSGSASDDLSDSGVSVKSHCRGPGLSISSSKPRSQGTQSVAKEKLPIKEKSLPQESQRKGRDASTTTSSSSSSSSSSSGYGSRVAQLRRSFVVASSNGVPTGGKPPVPTKPAHLQRPSIAAS</sequence>
<protein>
    <submittedName>
        <fullName evidence="3">Uncharacterized protein</fullName>
    </submittedName>
</protein>
<feature type="compositionally biased region" description="Basic and acidic residues" evidence="2">
    <location>
        <begin position="219"/>
        <end position="240"/>
    </location>
</feature>
<evidence type="ECO:0000256" key="1">
    <source>
        <dbReference type="ARBA" id="ARBA00022999"/>
    </source>
</evidence>
<feature type="compositionally biased region" description="Low complexity" evidence="2">
    <location>
        <begin position="242"/>
        <end position="256"/>
    </location>
</feature>
<gene>
    <name evidence="3" type="ORF">ACEWY4_015524</name>
</gene>
<feature type="region of interest" description="Disordered" evidence="2">
    <location>
        <begin position="132"/>
        <end position="300"/>
    </location>
</feature>
<evidence type="ECO:0000256" key="2">
    <source>
        <dbReference type="SAM" id="MobiDB-lite"/>
    </source>
</evidence>
<feature type="compositionally biased region" description="Basic and acidic residues" evidence="2">
    <location>
        <begin position="39"/>
        <end position="52"/>
    </location>
</feature>